<dbReference type="RefSeq" id="WP_006002076.1">
    <property type="nucleotide sequence ID" value="NZ_AAEW02000017.1"/>
</dbReference>
<dbReference type="InterPro" id="IPR016866">
    <property type="entry name" value="UCP028069"/>
</dbReference>
<protein>
    <submittedName>
        <fullName evidence="2">Uncharacterized protein</fullName>
    </submittedName>
</protein>
<gene>
    <name evidence="2" type="ORF">Dace_0973</name>
</gene>
<dbReference type="Pfam" id="PF11932">
    <property type="entry name" value="DUF3450"/>
    <property type="match status" value="1"/>
</dbReference>
<comment type="caution">
    <text evidence="2">The sequence shown here is derived from an EMBL/GenBank/DDBJ whole genome shotgun (WGS) entry which is preliminary data.</text>
</comment>
<evidence type="ECO:0000256" key="1">
    <source>
        <dbReference type="SAM" id="Coils"/>
    </source>
</evidence>
<evidence type="ECO:0000313" key="3">
    <source>
        <dbReference type="Proteomes" id="UP000005695"/>
    </source>
</evidence>
<sequence>MLNTPYPKISIRSVRRLPVVAACSLLLLGGVSVLSAKAENTPQAAGLSDVASQTVASEQQTRTLQRQWSDEERALLAKIDQLTRQEAMLGQQVERLDHRLQQKQEQIDAQTRRAEKTEKLRQGLQNWFQISAQELEQNLAASQPFLADERRKRLDDLHSVLLDGDIAVHEQFRRLMEVFQVEAEYGYTCEVYRDKITIDQQQREVDMLRLGRLSLFFTTPDGEQGGVFDPLEKRFVYLPDSMVADLNQARQQINGQTSEALTLLPVGRIQP</sequence>
<name>Q1JX28_DESA6</name>
<dbReference type="OrthoDB" id="5880116at2"/>
<accession>Q1JX28</accession>
<organism evidence="2 3">
    <name type="scientific">Desulfuromonas acetoxidans (strain DSM 684 / 11070)</name>
    <dbReference type="NCBI Taxonomy" id="281689"/>
    <lineage>
        <taxon>Bacteria</taxon>
        <taxon>Pseudomonadati</taxon>
        <taxon>Thermodesulfobacteriota</taxon>
        <taxon>Desulfuromonadia</taxon>
        <taxon>Desulfuromonadales</taxon>
        <taxon>Desulfuromonadaceae</taxon>
        <taxon>Desulfuromonas</taxon>
    </lineage>
</organism>
<keyword evidence="1" id="KW-0175">Coiled coil</keyword>
<reference evidence="2" key="2">
    <citation type="submission" date="2006-05" db="EMBL/GenBank/DDBJ databases">
        <title>Sequencing of the draft genome and assembly of Desulfuromonas acetoxidans DSM 684.</title>
        <authorList>
            <consortium name="US DOE Joint Genome Institute (JGI-PGF)"/>
            <person name="Copeland A."/>
            <person name="Lucas S."/>
            <person name="Lapidus A."/>
            <person name="Barry K."/>
            <person name="Detter J.C."/>
            <person name="Glavina del Rio T."/>
            <person name="Hammon N."/>
            <person name="Israni S."/>
            <person name="Dalin E."/>
            <person name="Tice H."/>
            <person name="Bruce D."/>
            <person name="Pitluck S."/>
            <person name="Richardson P."/>
        </authorList>
    </citation>
    <scope>NUCLEOTIDE SEQUENCE [LARGE SCALE GENOMIC DNA]</scope>
    <source>
        <strain evidence="2">DSM 684</strain>
    </source>
</reference>
<dbReference type="Proteomes" id="UP000005695">
    <property type="component" value="Unassembled WGS sequence"/>
</dbReference>
<dbReference type="AlphaFoldDB" id="Q1JX28"/>
<reference evidence="2" key="1">
    <citation type="submission" date="2006-05" db="EMBL/GenBank/DDBJ databases">
        <title>Annotation of the draft genome assembly of Desulfuromonas acetoxidans DSM 684.</title>
        <authorList>
            <consortium name="US DOE Joint Genome Institute (JGI-ORNL)"/>
            <person name="Larimer F."/>
            <person name="Land M."/>
            <person name="Hauser L."/>
        </authorList>
    </citation>
    <scope>NUCLEOTIDE SEQUENCE [LARGE SCALE GENOMIC DNA]</scope>
    <source>
        <strain evidence="2">DSM 684</strain>
    </source>
</reference>
<keyword evidence="3" id="KW-1185">Reference proteome</keyword>
<evidence type="ECO:0000313" key="2">
    <source>
        <dbReference type="EMBL" id="EAT14834.1"/>
    </source>
</evidence>
<proteinExistence type="predicted"/>
<dbReference type="EMBL" id="AAEW02000017">
    <property type="protein sequence ID" value="EAT14834.1"/>
    <property type="molecule type" value="Genomic_DNA"/>
</dbReference>
<feature type="coiled-coil region" evidence="1">
    <location>
        <begin position="79"/>
        <end position="120"/>
    </location>
</feature>